<keyword evidence="2" id="KW-1133">Transmembrane helix</keyword>
<keyword evidence="2" id="KW-0812">Transmembrane</keyword>
<comment type="caution">
    <text evidence="3">The sequence shown here is derived from an EMBL/GenBank/DDBJ whole genome shotgun (WGS) entry which is preliminary data.</text>
</comment>
<gene>
    <name evidence="3" type="ORF">EYC98_20715</name>
</gene>
<evidence type="ECO:0000256" key="1">
    <source>
        <dbReference type="SAM" id="MobiDB-lite"/>
    </source>
</evidence>
<reference evidence="3" key="1">
    <citation type="submission" date="2019-02" db="EMBL/GenBank/DDBJ databases">
        <authorList>
            <person name="Li S.-H."/>
        </authorList>
    </citation>
    <scope>NUCLEOTIDE SEQUENCE</scope>
    <source>
        <strain evidence="3">IMCC14734</strain>
    </source>
</reference>
<evidence type="ECO:0000313" key="3">
    <source>
        <dbReference type="EMBL" id="MCX2983293.1"/>
    </source>
</evidence>
<protein>
    <submittedName>
        <fullName evidence="3">VPLPA-CTERM sorting domain-containing protein</fullName>
    </submittedName>
</protein>
<feature type="region of interest" description="Disordered" evidence="1">
    <location>
        <begin position="1"/>
        <end position="23"/>
    </location>
</feature>
<sequence>MAGTAGLHHGGLLPGRGEPCSPADGEEWTLALFATDDNWFSGGDVPDTLPNDFTAFLIGFEFNSIGEETGLVIAPLDSLTLAPVPLPAAFWLFASSLGALGVVRRARQH</sequence>
<keyword evidence="4" id="KW-1185">Reference proteome</keyword>
<proteinExistence type="predicted"/>
<name>A0ABT3TLT4_9GAMM</name>
<dbReference type="NCBIfam" id="TIGR03370">
    <property type="entry name" value="VPLPA-CTERM"/>
    <property type="match status" value="1"/>
</dbReference>
<dbReference type="EMBL" id="SHNN01000006">
    <property type="protein sequence ID" value="MCX2983293.1"/>
    <property type="molecule type" value="Genomic_DNA"/>
</dbReference>
<evidence type="ECO:0000313" key="4">
    <source>
        <dbReference type="Proteomes" id="UP001143362"/>
    </source>
</evidence>
<evidence type="ECO:0000256" key="2">
    <source>
        <dbReference type="SAM" id="Phobius"/>
    </source>
</evidence>
<keyword evidence="2" id="KW-0472">Membrane</keyword>
<accession>A0ABT3TLT4</accession>
<dbReference type="InterPro" id="IPR022472">
    <property type="entry name" value="VPLPA-CTERM"/>
</dbReference>
<organism evidence="3 4">
    <name type="scientific">Candidatus Litorirhabdus singularis</name>
    <dbReference type="NCBI Taxonomy" id="2518993"/>
    <lineage>
        <taxon>Bacteria</taxon>
        <taxon>Pseudomonadati</taxon>
        <taxon>Pseudomonadota</taxon>
        <taxon>Gammaproteobacteria</taxon>
        <taxon>Cellvibrionales</taxon>
        <taxon>Halieaceae</taxon>
        <taxon>Candidatus Litorirhabdus</taxon>
    </lineage>
</organism>
<dbReference type="Proteomes" id="UP001143362">
    <property type="component" value="Unassembled WGS sequence"/>
</dbReference>
<feature type="transmembrane region" description="Helical" evidence="2">
    <location>
        <begin position="84"/>
        <end position="103"/>
    </location>
</feature>